<evidence type="ECO:0000313" key="2">
    <source>
        <dbReference type="EMBL" id="PIN05852.1"/>
    </source>
</evidence>
<dbReference type="EMBL" id="NKXS01004596">
    <property type="protein sequence ID" value="PIN05852.1"/>
    <property type="molecule type" value="Genomic_DNA"/>
</dbReference>
<keyword evidence="3" id="KW-1185">Reference proteome</keyword>
<reference evidence="3" key="1">
    <citation type="journal article" date="2018" name="Gigascience">
        <title>Genome assembly of the Pink Ipe (Handroanthus impetiginosus, Bignoniaceae), a highly valued, ecologically keystone Neotropical timber forest tree.</title>
        <authorList>
            <person name="Silva-Junior O.B."/>
            <person name="Grattapaglia D."/>
            <person name="Novaes E."/>
            <person name="Collevatti R.G."/>
        </authorList>
    </citation>
    <scope>NUCLEOTIDE SEQUENCE [LARGE SCALE GENOMIC DNA]</scope>
    <source>
        <strain evidence="3">cv. UFG-1</strain>
    </source>
</reference>
<dbReference type="STRING" id="429701.A0A2G9GKW5"/>
<comment type="caution">
    <text evidence="2">The sequence shown here is derived from an EMBL/GenBank/DDBJ whole genome shotgun (WGS) entry which is preliminary data.</text>
</comment>
<sequence length="365" mass="38856">MRRSLGGGAGGRGMGGGGGGGMIRTVQRAIRAGVGGGSAEPFSTSGNTTTIARGDSRKGQHFNKNQPTSPNSALTLSSSSSSAAANDNGSSPFSSVINFPVSAASGAAAPSWGPSSSCCSEDSEWGYVEGSEDEWAHIEDFVFGSVPSRDEVHHAVSALQQVLSSSSYMSSPKEKLPEDIDAADEVPNQTGYKKKTSSPVEPKMDWIEPSWDLCNSRAVQSHRADKVYDAFHLLQTEPSVQRMVVSLSSDKAVWDAVLNNEVVKELRGSITSTTQADNLLEESSGEGSDDSNPVKDILSWIVGNAKAKIMQLIDNITKLMNEVFQPPKEEKKDNTTNPFEEKLKTSLLLSVVVLMIVVITRAQSA</sequence>
<proteinExistence type="predicted"/>
<dbReference type="PANTHER" id="PTHR33625">
    <property type="entry name" value="OS08G0179900 PROTEIN"/>
    <property type="match status" value="1"/>
</dbReference>
<protein>
    <submittedName>
        <fullName evidence="2">Uncharacterized protein</fullName>
    </submittedName>
</protein>
<feature type="compositionally biased region" description="Low complexity" evidence="1">
    <location>
        <begin position="67"/>
        <end position="86"/>
    </location>
</feature>
<dbReference type="AlphaFoldDB" id="A0A2G9GKW5"/>
<name>A0A2G9GKW5_9LAMI</name>
<organism evidence="2 3">
    <name type="scientific">Handroanthus impetiginosus</name>
    <dbReference type="NCBI Taxonomy" id="429701"/>
    <lineage>
        <taxon>Eukaryota</taxon>
        <taxon>Viridiplantae</taxon>
        <taxon>Streptophyta</taxon>
        <taxon>Embryophyta</taxon>
        <taxon>Tracheophyta</taxon>
        <taxon>Spermatophyta</taxon>
        <taxon>Magnoliopsida</taxon>
        <taxon>eudicotyledons</taxon>
        <taxon>Gunneridae</taxon>
        <taxon>Pentapetalae</taxon>
        <taxon>asterids</taxon>
        <taxon>lamiids</taxon>
        <taxon>Lamiales</taxon>
        <taxon>Bignoniaceae</taxon>
        <taxon>Crescentiina</taxon>
        <taxon>Tabebuia alliance</taxon>
        <taxon>Handroanthus</taxon>
    </lineage>
</organism>
<evidence type="ECO:0000313" key="3">
    <source>
        <dbReference type="Proteomes" id="UP000231279"/>
    </source>
</evidence>
<feature type="compositionally biased region" description="Polar residues" evidence="1">
    <location>
        <begin position="41"/>
        <end position="51"/>
    </location>
</feature>
<evidence type="ECO:0000256" key="1">
    <source>
        <dbReference type="SAM" id="MobiDB-lite"/>
    </source>
</evidence>
<dbReference type="OrthoDB" id="737041at2759"/>
<accession>A0A2G9GKW5</accession>
<dbReference type="PANTHER" id="PTHR33625:SF3">
    <property type="entry name" value="OS04G0550700 PROTEIN"/>
    <property type="match status" value="1"/>
</dbReference>
<dbReference type="Proteomes" id="UP000231279">
    <property type="component" value="Unassembled WGS sequence"/>
</dbReference>
<gene>
    <name evidence="2" type="ORF">CDL12_21604</name>
</gene>
<feature type="compositionally biased region" description="Gly residues" evidence="1">
    <location>
        <begin position="1"/>
        <end position="22"/>
    </location>
</feature>
<feature type="region of interest" description="Disordered" evidence="1">
    <location>
        <begin position="1"/>
        <end position="90"/>
    </location>
</feature>